<sequence length="221" mass="24901">MFISGRRGSSKMHEVRTAASFSILQCASSVTTVTDCSCPIGQGNRCRAQGHGCRWSPSAAWNLESLRALRPSPCSVRSHSWSSKCVLIGPIQPLSPDLKPLQSWDLQERAPPALCLKRLLCVKIPGDQPFLSYLNHPVWQSFLDHWLPVRKAVSGWGRRNLKRQCGWAGIRIFGPVKAFWRDLQQLRSRPSVCPSEPLLFRNDPPGRWDVATPPRRLHDCD</sequence>
<dbReference type="Proteomes" id="UP001152803">
    <property type="component" value="Unassembled WGS sequence"/>
</dbReference>
<accession>A0A9Q1DBT7</accession>
<comment type="caution">
    <text evidence="1">The sequence shown here is derived from an EMBL/GenBank/DDBJ whole genome shotgun (WGS) entry which is preliminary data.</text>
</comment>
<gene>
    <name evidence="1" type="ORF">COCON_G00146240</name>
</gene>
<dbReference type="AlphaFoldDB" id="A0A9Q1DBT7"/>
<keyword evidence="2" id="KW-1185">Reference proteome</keyword>
<protein>
    <submittedName>
        <fullName evidence="1">Uncharacterized protein</fullName>
    </submittedName>
</protein>
<organism evidence="1 2">
    <name type="scientific">Conger conger</name>
    <name type="common">Conger eel</name>
    <name type="synonym">Muraena conger</name>
    <dbReference type="NCBI Taxonomy" id="82655"/>
    <lineage>
        <taxon>Eukaryota</taxon>
        <taxon>Metazoa</taxon>
        <taxon>Chordata</taxon>
        <taxon>Craniata</taxon>
        <taxon>Vertebrata</taxon>
        <taxon>Euteleostomi</taxon>
        <taxon>Actinopterygii</taxon>
        <taxon>Neopterygii</taxon>
        <taxon>Teleostei</taxon>
        <taxon>Anguilliformes</taxon>
        <taxon>Congridae</taxon>
        <taxon>Conger</taxon>
    </lineage>
</organism>
<evidence type="ECO:0000313" key="2">
    <source>
        <dbReference type="Proteomes" id="UP001152803"/>
    </source>
</evidence>
<evidence type="ECO:0000313" key="1">
    <source>
        <dbReference type="EMBL" id="KAJ8265525.1"/>
    </source>
</evidence>
<dbReference type="EMBL" id="JAFJMO010000010">
    <property type="protein sequence ID" value="KAJ8265525.1"/>
    <property type="molecule type" value="Genomic_DNA"/>
</dbReference>
<reference evidence="1" key="1">
    <citation type="journal article" date="2023" name="Science">
        <title>Genome structures resolve the early diversification of teleost fishes.</title>
        <authorList>
            <person name="Parey E."/>
            <person name="Louis A."/>
            <person name="Montfort J."/>
            <person name="Bouchez O."/>
            <person name="Roques C."/>
            <person name="Iampietro C."/>
            <person name="Lluch J."/>
            <person name="Castinel A."/>
            <person name="Donnadieu C."/>
            <person name="Desvignes T."/>
            <person name="Floi Bucao C."/>
            <person name="Jouanno E."/>
            <person name="Wen M."/>
            <person name="Mejri S."/>
            <person name="Dirks R."/>
            <person name="Jansen H."/>
            <person name="Henkel C."/>
            <person name="Chen W.J."/>
            <person name="Zahm M."/>
            <person name="Cabau C."/>
            <person name="Klopp C."/>
            <person name="Thompson A.W."/>
            <person name="Robinson-Rechavi M."/>
            <person name="Braasch I."/>
            <person name="Lecointre G."/>
            <person name="Bobe J."/>
            <person name="Postlethwait J.H."/>
            <person name="Berthelot C."/>
            <person name="Roest Crollius H."/>
            <person name="Guiguen Y."/>
        </authorList>
    </citation>
    <scope>NUCLEOTIDE SEQUENCE</scope>
    <source>
        <strain evidence="1">Concon-B</strain>
    </source>
</reference>
<name>A0A9Q1DBT7_CONCO</name>
<proteinExistence type="predicted"/>